<proteinExistence type="predicted"/>
<reference evidence="2 3" key="2">
    <citation type="journal article" date="2023" name="Mol. Biol. Evol.">
        <title>Genomics of Secondarily Temperate Adaptation in the Only Non-Antarctic Icefish.</title>
        <authorList>
            <person name="Rivera-Colon A.G."/>
            <person name="Rayamajhi N."/>
            <person name="Minhas B.F."/>
            <person name="Madrigal G."/>
            <person name="Bilyk K.T."/>
            <person name="Yoon V."/>
            <person name="Hune M."/>
            <person name="Gregory S."/>
            <person name="Cheng C.H.C."/>
            <person name="Catchen J.M."/>
        </authorList>
    </citation>
    <scope>NUCLEOTIDE SEQUENCE [LARGE SCALE GENOMIC DNA]</scope>
    <source>
        <strain evidence="2">JMC-PN-2008</strain>
    </source>
</reference>
<accession>A0AAN8AG50</accession>
<name>A0AAN8AG50_ELEMC</name>
<evidence type="ECO:0000256" key="1">
    <source>
        <dbReference type="SAM" id="MobiDB-lite"/>
    </source>
</evidence>
<feature type="region of interest" description="Disordered" evidence="1">
    <location>
        <begin position="73"/>
        <end position="96"/>
    </location>
</feature>
<keyword evidence="3" id="KW-1185">Reference proteome</keyword>
<protein>
    <submittedName>
        <fullName evidence="2">Uncharacterized protein</fullName>
    </submittedName>
</protein>
<comment type="caution">
    <text evidence="2">The sequence shown here is derived from an EMBL/GenBank/DDBJ whole genome shotgun (WGS) entry which is preliminary data.</text>
</comment>
<gene>
    <name evidence="2" type="ORF">PBY51_022897</name>
</gene>
<dbReference type="EMBL" id="JAUZQC010000013">
    <property type="protein sequence ID" value="KAK5861506.1"/>
    <property type="molecule type" value="Genomic_DNA"/>
</dbReference>
<evidence type="ECO:0000313" key="3">
    <source>
        <dbReference type="Proteomes" id="UP001346869"/>
    </source>
</evidence>
<dbReference type="Proteomes" id="UP001346869">
    <property type="component" value="Unassembled WGS sequence"/>
</dbReference>
<sequence>MSTTASSASVERVCFVLSSRLFVRRSRTTFVDQQGHSCDPLIKADWGLSSVSPSVQQAQSVWDYHTCGSGINPIRDMGTRDKKAPKIQGKKGGGPYCVAHPRTVAP</sequence>
<dbReference type="AlphaFoldDB" id="A0AAN8AG50"/>
<organism evidence="2 3">
    <name type="scientific">Eleginops maclovinus</name>
    <name type="common">Patagonian blennie</name>
    <name type="synonym">Eleginus maclovinus</name>
    <dbReference type="NCBI Taxonomy" id="56733"/>
    <lineage>
        <taxon>Eukaryota</taxon>
        <taxon>Metazoa</taxon>
        <taxon>Chordata</taxon>
        <taxon>Craniata</taxon>
        <taxon>Vertebrata</taxon>
        <taxon>Euteleostomi</taxon>
        <taxon>Actinopterygii</taxon>
        <taxon>Neopterygii</taxon>
        <taxon>Teleostei</taxon>
        <taxon>Neoteleostei</taxon>
        <taxon>Acanthomorphata</taxon>
        <taxon>Eupercaria</taxon>
        <taxon>Perciformes</taxon>
        <taxon>Notothenioidei</taxon>
        <taxon>Eleginopidae</taxon>
        <taxon>Eleginops</taxon>
    </lineage>
</organism>
<reference evidence="2 3" key="1">
    <citation type="journal article" date="2023" name="Genes (Basel)">
        <title>Chromosome-Level Genome Assembly and Circadian Gene Repertoire of the Patagonia Blennie Eleginops maclovinus-The Closest Ancestral Proxy of Antarctic Cryonotothenioids.</title>
        <authorList>
            <person name="Cheng C.C."/>
            <person name="Rivera-Colon A.G."/>
            <person name="Minhas B.F."/>
            <person name="Wilson L."/>
            <person name="Rayamajhi N."/>
            <person name="Vargas-Chacoff L."/>
            <person name="Catchen J.M."/>
        </authorList>
    </citation>
    <scope>NUCLEOTIDE SEQUENCE [LARGE SCALE GENOMIC DNA]</scope>
    <source>
        <strain evidence="2">JMC-PN-2008</strain>
    </source>
</reference>
<evidence type="ECO:0000313" key="2">
    <source>
        <dbReference type="EMBL" id="KAK5861506.1"/>
    </source>
</evidence>